<evidence type="ECO:0000313" key="5">
    <source>
        <dbReference type="Proteomes" id="UP000291591"/>
    </source>
</evidence>
<dbReference type="EMBL" id="SHKL01000001">
    <property type="protein sequence ID" value="RZT84297.1"/>
    <property type="molecule type" value="Genomic_DNA"/>
</dbReference>
<evidence type="ECO:0000259" key="3">
    <source>
        <dbReference type="Pfam" id="PF06722"/>
    </source>
</evidence>
<dbReference type="Proteomes" id="UP000291591">
    <property type="component" value="Unassembled WGS sequence"/>
</dbReference>
<comment type="similarity">
    <text evidence="1">Belongs to the UDP-glycosyltransferase family.</text>
</comment>
<dbReference type="SUPFAM" id="SSF53756">
    <property type="entry name" value="UDP-Glycosyltransferase/glycogen phosphorylase"/>
    <property type="match status" value="1"/>
</dbReference>
<dbReference type="FunFam" id="3.40.50.2000:FF:000072">
    <property type="entry name" value="Glycosyl transferase"/>
    <property type="match status" value="1"/>
</dbReference>
<proteinExistence type="inferred from homology"/>
<dbReference type="InterPro" id="IPR002213">
    <property type="entry name" value="UDP_glucos_trans"/>
</dbReference>
<name>A0A4Q7UR48_PSEST</name>
<evidence type="ECO:0000256" key="1">
    <source>
        <dbReference type="ARBA" id="ARBA00009995"/>
    </source>
</evidence>
<dbReference type="InterPro" id="IPR035595">
    <property type="entry name" value="UDP_glycos_trans_CS"/>
</dbReference>
<comment type="caution">
    <text evidence="4">The sequence shown here is derived from an EMBL/GenBank/DDBJ whole genome shotgun (WGS) entry which is preliminary data.</text>
</comment>
<sequence length="382" mass="41525">MVGVGAHGHTNPHLPVMTELVARGHRVTYAISEPFAETVAGSGATPLVVETALPDETAAQHWPTDAVSGMRLFLDEGRTVLPQLLDALERDRPDAVLYDIGGYAGRVLAHRWDLPLLQLSPSIVAWEGYEQDMGDALAFLDEPDGLAFQHDFDAWLGEQGIDIGWAAFSGRPPRCAALVPEAMQPNAERVDHDVVTFVGPALDRRPHEEEWPEPDRPLLVVSLGSAYNDRPQFFRDVIAAMDGLDWRVAMSIGPYVDPADLGEIPENVEVRSWLPQLAALRHASAFVTHAGMGGCSEGLYEGVPMVAVPQAVDQFGNAARLVELGVGEHLPADEVTPERLREAILRVSGSPEVAARCRELRERAREAGGARAAADILEDMLR</sequence>
<evidence type="ECO:0000256" key="2">
    <source>
        <dbReference type="ARBA" id="ARBA00022679"/>
    </source>
</evidence>
<organism evidence="4 5">
    <name type="scientific">Pseudonocardia sediminis</name>
    <dbReference type="NCBI Taxonomy" id="1397368"/>
    <lineage>
        <taxon>Bacteria</taxon>
        <taxon>Bacillati</taxon>
        <taxon>Actinomycetota</taxon>
        <taxon>Actinomycetes</taxon>
        <taxon>Pseudonocardiales</taxon>
        <taxon>Pseudonocardiaceae</taxon>
        <taxon>Pseudonocardia</taxon>
    </lineage>
</organism>
<keyword evidence="2 4" id="KW-0808">Transferase</keyword>
<accession>A0A4Q7UR48</accession>
<dbReference type="NCBIfam" id="TIGR01426">
    <property type="entry name" value="MGT"/>
    <property type="match status" value="1"/>
</dbReference>
<keyword evidence="5" id="KW-1185">Reference proteome</keyword>
<dbReference type="CDD" id="cd03784">
    <property type="entry name" value="GT1_Gtf-like"/>
    <property type="match status" value="1"/>
</dbReference>
<dbReference type="PANTHER" id="PTHR48050:SF13">
    <property type="entry name" value="STEROL 3-BETA-GLUCOSYLTRANSFERASE UGT80A2"/>
    <property type="match status" value="1"/>
</dbReference>
<reference evidence="4 5" key="1">
    <citation type="submission" date="2019-02" db="EMBL/GenBank/DDBJ databases">
        <title>Sequencing the genomes of 1000 actinobacteria strains.</title>
        <authorList>
            <person name="Klenk H.-P."/>
        </authorList>
    </citation>
    <scope>NUCLEOTIDE SEQUENCE [LARGE SCALE GENOMIC DNA]</scope>
    <source>
        <strain evidence="4 5">DSM 45779</strain>
    </source>
</reference>
<feature type="domain" description="Erythromycin biosynthesis protein CIII-like C-terminal" evidence="3">
    <location>
        <begin position="257"/>
        <end position="364"/>
    </location>
</feature>
<dbReference type="GO" id="GO:0016758">
    <property type="term" value="F:hexosyltransferase activity"/>
    <property type="evidence" value="ECO:0007669"/>
    <property type="project" value="InterPro"/>
</dbReference>
<dbReference type="InterPro" id="IPR050426">
    <property type="entry name" value="Glycosyltransferase_28"/>
</dbReference>
<dbReference type="InterPro" id="IPR006326">
    <property type="entry name" value="UDPGT_MGT-like"/>
</dbReference>
<gene>
    <name evidence="4" type="ORF">EV383_1135</name>
</gene>
<dbReference type="Pfam" id="PF06722">
    <property type="entry name" value="EryCIII-like_C"/>
    <property type="match status" value="1"/>
</dbReference>
<protein>
    <submittedName>
        <fullName evidence="4">MGT family glycosyltransferase</fullName>
    </submittedName>
</protein>
<dbReference type="Gene3D" id="3.40.50.2000">
    <property type="entry name" value="Glycogen Phosphorylase B"/>
    <property type="match status" value="2"/>
</dbReference>
<dbReference type="GO" id="GO:0008194">
    <property type="term" value="F:UDP-glycosyltransferase activity"/>
    <property type="evidence" value="ECO:0007669"/>
    <property type="project" value="InterPro"/>
</dbReference>
<dbReference type="GO" id="GO:0017000">
    <property type="term" value="P:antibiotic biosynthetic process"/>
    <property type="evidence" value="ECO:0007669"/>
    <property type="project" value="UniProtKB-ARBA"/>
</dbReference>
<dbReference type="PROSITE" id="PS00375">
    <property type="entry name" value="UDPGT"/>
    <property type="match status" value="1"/>
</dbReference>
<dbReference type="RefSeq" id="WP_423213687.1">
    <property type="nucleotide sequence ID" value="NZ_SHKL01000001.1"/>
</dbReference>
<dbReference type="InterPro" id="IPR010610">
    <property type="entry name" value="EryCIII-like_C"/>
</dbReference>
<evidence type="ECO:0000313" key="4">
    <source>
        <dbReference type="EMBL" id="RZT84297.1"/>
    </source>
</evidence>
<dbReference type="PANTHER" id="PTHR48050">
    <property type="entry name" value="STEROL 3-BETA-GLUCOSYLTRANSFERASE"/>
    <property type="match status" value="1"/>
</dbReference>
<dbReference type="AlphaFoldDB" id="A0A4Q7UR48"/>